<dbReference type="GO" id="GO:0016020">
    <property type="term" value="C:membrane"/>
    <property type="evidence" value="ECO:0007669"/>
    <property type="project" value="UniProtKB-SubCell"/>
</dbReference>
<evidence type="ECO:0000259" key="16">
    <source>
        <dbReference type="PROSITE" id="PS50110"/>
    </source>
</evidence>
<name>A4BFQ3_9GAMM</name>
<dbReference type="InterPro" id="IPR003594">
    <property type="entry name" value="HATPase_dom"/>
</dbReference>
<evidence type="ECO:0000313" key="18">
    <source>
        <dbReference type="EMBL" id="EAR09148.1"/>
    </source>
</evidence>
<keyword evidence="19" id="KW-1185">Reference proteome</keyword>
<dbReference type="CDD" id="cd16922">
    <property type="entry name" value="HATPase_EvgS-ArcB-TorS-like"/>
    <property type="match status" value="1"/>
</dbReference>
<dbReference type="Pfam" id="PF00512">
    <property type="entry name" value="HisKA"/>
    <property type="match status" value="1"/>
</dbReference>
<dbReference type="SUPFAM" id="SSF55874">
    <property type="entry name" value="ATPase domain of HSP90 chaperone/DNA topoisomerase II/histidine kinase"/>
    <property type="match status" value="1"/>
</dbReference>
<feature type="transmembrane region" description="Helical" evidence="14">
    <location>
        <begin position="61"/>
        <end position="79"/>
    </location>
</feature>
<evidence type="ECO:0000256" key="7">
    <source>
        <dbReference type="ARBA" id="ARBA00022741"/>
    </source>
</evidence>
<evidence type="ECO:0000259" key="17">
    <source>
        <dbReference type="PROSITE" id="PS50839"/>
    </source>
</evidence>
<feature type="transmembrane region" description="Helical" evidence="14">
    <location>
        <begin position="85"/>
        <end position="106"/>
    </location>
</feature>
<keyword evidence="4 12" id="KW-0597">Phosphoprotein</keyword>
<feature type="modified residue" description="4-aspartylphosphate" evidence="12">
    <location>
        <position position="819"/>
    </location>
</feature>
<sequence length="888" mass="99364">MLRLKQHTLATLLYPALLILSEQYSSLFESQPIIWPATAGLLVIALSFNVRMLIGPMISGFVILIADIAVSGTNLGFGMSPLQAILFSAGALIRTLFVLWLINRWIRPLADTLRTPLRLLVFMVLIGPVNGSLDTFVMLFFIDSSTYANDVLLTLYVRWWLAMTAGGLIFTPPLLLILSPELMSAYARRWYLWSSLFAIALLYAIVMFIHVQVYDELEQLNQRTSDRLAESLRDTFDEIVDLNNSMRSLLTVLPDVDEESFFSIAAELQGYDSPFVSFVSWSDWVPEDRRIAYENQFNCEINPIREEDTYSDPSDINVLIPVRYLYPASVTEQVRCRDLAAEPQRRRALFIAIQTGNPYLSDPIALAADQGPGLILFTPAYDDYADPVGVIASVIEIESLLQSSISDNNLQSSWLEIQQLNDQSETTIYEQSPNGLAGLAAFGRSLNLSFYGQSWRIHWRPMLSEFSRIFAWQITLVIAIASVAVLLIQFIAFRTGTLTEVIQEEVERKTNDLTNAQQAAEQATIAKSQFLANMSHEIRTPLNAIIGFAELAQDESNLMTIQSHLKGISSSSEALLGLVNDVLDYSKLEAGKLELHRAPFSLQELAKRLRSIFETQARARGLSFRIDVDCPANKDIVSDETRLQQILINLCSNAIKFTRHGDIHVQMQVLEEQETQLMLVVKDTGIGMTESERARIFDQFTQADSSITRHYGGTGLGLSITMTLTELLDGQVMVESEQGVGSQFTIRLPVSLQASEQAPAGHWRVNDNYRILVVDDNAVNLKVTRALLRKSGFQVDIASRGEDAIDSIRASVPDLVLMDIQMPGMDGLATTRLLRQDPDFRHLVIIGLTANVSKEDRQACLDAGMNDYLTKPISLLKLSECLSRWLPV</sequence>
<evidence type="ECO:0000256" key="14">
    <source>
        <dbReference type="SAM" id="Phobius"/>
    </source>
</evidence>
<dbReference type="Pfam" id="PF03924">
    <property type="entry name" value="CHASE"/>
    <property type="match status" value="1"/>
</dbReference>
<dbReference type="SMART" id="SM00387">
    <property type="entry name" value="HATPase_c"/>
    <property type="match status" value="1"/>
</dbReference>
<keyword evidence="10 14" id="KW-1133">Transmembrane helix</keyword>
<keyword evidence="5" id="KW-0808">Transferase</keyword>
<dbReference type="CDD" id="cd17546">
    <property type="entry name" value="REC_hyHK_CKI1_RcsC-like"/>
    <property type="match status" value="1"/>
</dbReference>
<dbReference type="InterPro" id="IPR011006">
    <property type="entry name" value="CheY-like_superfamily"/>
</dbReference>
<evidence type="ECO:0000256" key="9">
    <source>
        <dbReference type="ARBA" id="ARBA00022840"/>
    </source>
</evidence>
<dbReference type="Pfam" id="PF00072">
    <property type="entry name" value="Response_reg"/>
    <property type="match status" value="1"/>
</dbReference>
<feature type="transmembrane region" description="Helical" evidence="14">
    <location>
        <begin position="157"/>
        <end position="178"/>
    </location>
</feature>
<organism evidence="18 19">
    <name type="scientific">Reinekea blandensis MED297</name>
    <dbReference type="NCBI Taxonomy" id="314283"/>
    <lineage>
        <taxon>Bacteria</taxon>
        <taxon>Pseudomonadati</taxon>
        <taxon>Pseudomonadota</taxon>
        <taxon>Gammaproteobacteria</taxon>
        <taxon>Oceanospirillales</taxon>
        <taxon>Saccharospirillaceae</taxon>
        <taxon>Reinekea</taxon>
    </lineage>
</organism>
<comment type="subcellular location">
    <subcellularLocation>
        <location evidence="2">Membrane</location>
    </subcellularLocation>
</comment>
<keyword evidence="9" id="KW-0067">ATP-binding</keyword>
<dbReference type="FunFam" id="3.30.565.10:FF:000078">
    <property type="entry name" value="Two-component sensor histidine kinase"/>
    <property type="match status" value="1"/>
</dbReference>
<dbReference type="PRINTS" id="PR00344">
    <property type="entry name" value="BCTRLSENSOR"/>
</dbReference>
<feature type="transmembrane region" description="Helical" evidence="14">
    <location>
        <begin position="118"/>
        <end position="142"/>
    </location>
</feature>
<dbReference type="PANTHER" id="PTHR43047:SF64">
    <property type="entry name" value="HISTIDINE KINASE CONTAINING CHEY-HOMOLOGOUS RECEIVER DOMAIN AND PAS DOMAIN-RELATED"/>
    <property type="match status" value="1"/>
</dbReference>
<dbReference type="GO" id="GO:0000155">
    <property type="term" value="F:phosphorelay sensor kinase activity"/>
    <property type="evidence" value="ECO:0007669"/>
    <property type="project" value="InterPro"/>
</dbReference>
<dbReference type="PROSITE" id="PS50110">
    <property type="entry name" value="RESPONSE_REGULATORY"/>
    <property type="match status" value="1"/>
</dbReference>
<evidence type="ECO:0000256" key="5">
    <source>
        <dbReference type="ARBA" id="ARBA00022679"/>
    </source>
</evidence>
<dbReference type="SUPFAM" id="SSF47384">
    <property type="entry name" value="Homodimeric domain of signal transducing histidine kinase"/>
    <property type="match status" value="1"/>
</dbReference>
<dbReference type="InterPro" id="IPR005467">
    <property type="entry name" value="His_kinase_dom"/>
</dbReference>
<feature type="transmembrane region" description="Helical" evidence="14">
    <location>
        <begin position="470"/>
        <end position="493"/>
    </location>
</feature>
<dbReference type="InterPro" id="IPR003661">
    <property type="entry name" value="HisK_dim/P_dom"/>
</dbReference>
<evidence type="ECO:0000259" key="15">
    <source>
        <dbReference type="PROSITE" id="PS50109"/>
    </source>
</evidence>
<evidence type="ECO:0000256" key="2">
    <source>
        <dbReference type="ARBA" id="ARBA00004370"/>
    </source>
</evidence>
<dbReference type="EC" id="2.7.13.3" evidence="3"/>
<comment type="caution">
    <text evidence="18">The sequence shown here is derived from an EMBL/GenBank/DDBJ whole genome shotgun (WGS) entry which is preliminary data.</text>
</comment>
<dbReference type="Proteomes" id="UP000005953">
    <property type="component" value="Unassembled WGS sequence"/>
</dbReference>
<keyword evidence="13" id="KW-0175">Coiled coil</keyword>
<dbReference type="Pfam" id="PF02518">
    <property type="entry name" value="HATPase_c"/>
    <property type="match status" value="1"/>
</dbReference>
<dbReference type="FunFam" id="1.10.287.130:FF:000004">
    <property type="entry name" value="Ethylene receptor 1"/>
    <property type="match status" value="1"/>
</dbReference>
<feature type="domain" description="Response regulatory" evidence="16">
    <location>
        <begin position="770"/>
        <end position="886"/>
    </location>
</feature>
<dbReference type="EMBL" id="AAOE01000013">
    <property type="protein sequence ID" value="EAR09148.1"/>
    <property type="molecule type" value="Genomic_DNA"/>
</dbReference>
<feature type="transmembrane region" description="Helical" evidence="14">
    <location>
        <begin position="190"/>
        <end position="211"/>
    </location>
</feature>
<dbReference type="InterPro" id="IPR036890">
    <property type="entry name" value="HATPase_C_sf"/>
</dbReference>
<dbReference type="Gene3D" id="3.30.450.350">
    <property type="entry name" value="CHASE domain"/>
    <property type="match status" value="1"/>
</dbReference>
<dbReference type="HOGENOM" id="CLU_000445_114_62_6"/>
<dbReference type="Gene3D" id="3.30.565.10">
    <property type="entry name" value="Histidine kinase-like ATPase, C-terminal domain"/>
    <property type="match status" value="1"/>
</dbReference>
<keyword evidence="11 14" id="KW-0472">Membrane</keyword>
<feature type="transmembrane region" description="Helical" evidence="14">
    <location>
        <begin position="33"/>
        <end position="54"/>
    </location>
</feature>
<dbReference type="PANTHER" id="PTHR43047">
    <property type="entry name" value="TWO-COMPONENT HISTIDINE PROTEIN KINASE"/>
    <property type="match status" value="1"/>
</dbReference>
<dbReference type="InterPro" id="IPR036097">
    <property type="entry name" value="HisK_dim/P_sf"/>
</dbReference>
<dbReference type="PROSITE" id="PS50109">
    <property type="entry name" value="HIS_KIN"/>
    <property type="match status" value="1"/>
</dbReference>
<dbReference type="SMART" id="SM00448">
    <property type="entry name" value="REC"/>
    <property type="match status" value="1"/>
</dbReference>
<dbReference type="PROSITE" id="PS50839">
    <property type="entry name" value="CHASE"/>
    <property type="match status" value="1"/>
</dbReference>
<dbReference type="STRING" id="314283.MED297_17438"/>
<dbReference type="SMART" id="SM01079">
    <property type="entry name" value="CHASE"/>
    <property type="match status" value="1"/>
</dbReference>
<evidence type="ECO:0000256" key="8">
    <source>
        <dbReference type="ARBA" id="ARBA00022777"/>
    </source>
</evidence>
<protein>
    <recommendedName>
        <fullName evidence="3">histidine kinase</fullName>
        <ecNumber evidence="3">2.7.13.3</ecNumber>
    </recommendedName>
</protein>
<keyword evidence="8" id="KW-0418">Kinase</keyword>
<evidence type="ECO:0000256" key="13">
    <source>
        <dbReference type="SAM" id="Coils"/>
    </source>
</evidence>
<dbReference type="Gene3D" id="3.40.50.2300">
    <property type="match status" value="1"/>
</dbReference>
<evidence type="ECO:0000256" key="3">
    <source>
        <dbReference type="ARBA" id="ARBA00012438"/>
    </source>
</evidence>
<dbReference type="InterPro" id="IPR006189">
    <property type="entry name" value="CHASE_dom"/>
</dbReference>
<keyword evidence="6 14" id="KW-0812">Transmembrane</keyword>
<evidence type="ECO:0000256" key="4">
    <source>
        <dbReference type="ARBA" id="ARBA00022553"/>
    </source>
</evidence>
<comment type="catalytic activity">
    <reaction evidence="1">
        <text>ATP + protein L-histidine = ADP + protein N-phospho-L-histidine.</text>
        <dbReference type="EC" id="2.7.13.3"/>
    </reaction>
</comment>
<dbReference type="InterPro" id="IPR042240">
    <property type="entry name" value="CHASE_sf"/>
</dbReference>
<gene>
    <name evidence="18" type="ORF">MED297_17438</name>
</gene>
<evidence type="ECO:0000256" key="12">
    <source>
        <dbReference type="PROSITE-ProRule" id="PRU00169"/>
    </source>
</evidence>
<dbReference type="InterPro" id="IPR001789">
    <property type="entry name" value="Sig_transdc_resp-reg_receiver"/>
</dbReference>
<reference evidence="18 19" key="1">
    <citation type="submission" date="2006-02" db="EMBL/GenBank/DDBJ databases">
        <authorList>
            <person name="Pinhassi J."/>
            <person name="Pedros-Alio C."/>
            <person name="Ferriera S."/>
            <person name="Johnson J."/>
            <person name="Kravitz S."/>
            <person name="Halpern A."/>
            <person name="Remington K."/>
            <person name="Beeson K."/>
            <person name="Tran B."/>
            <person name="Rogers Y.-H."/>
            <person name="Friedman R."/>
            <person name="Venter J.C."/>
        </authorList>
    </citation>
    <scope>NUCLEOTIDE SEQUENCE [LARGE SCALE GENOMIC DNA]</scope>
    <source>
        <strain evidence="18 19">MED297</strain>
    </source>
</reference>
<dbReference type="SUPFAM" id="SSF52172">
    <property type="entry name" value="CheY-like"/>
    <property type="match status" value="1"/>
</dbReference>
<evidence type="ECO:0000256" key="11">
    <source>
        <dbReference type="ARBA" id="ARBA00023136"/>
    </source>
</evidence>
<evidence type="ECO:0000256" key="10">
    <source>
        <dbReference type="ARBA" id="ARBA00022989"/>
    </source>
</evidence>
<dbReference type="AlphaFoldDB" id="A4BFQ3"/>
<accession>A4BFQ3</accession>
<dbReference type="SMART" id="SM00388">
    <property type="entry name" value="HisKA"/>
    <property type="match status" value="1"/>
</dbReference>
<feature type="coiled-coil region" evidence="13">
    <location>
        <begin position="499"/>
        <end position="526"/>
    </location>
</feature>
<feature type="domain" description="Histidine kinase" evidence="15">
    <location>
        <begin position="533"/>
        <end position="752"/>
    </location>
</feature>
<dbReference type="InterPro" id="IPR004358">
    <property type="entry name" value="Sig_transdc_His_kin-like_C"/>
</dbReference>
<keyword evidence="7" id="KW-0547">Nucleotide-binding</keyword>
<evidence type="ECO:0000256" key="6">
    <source>
        <dbReference type="ARBA" id="ARBA00022692"/>
    </source>
</evidence>
<proteinExistence type="predicted"/>
<feature type="domain" description="CHASE" evidence="17">
    <location>
        <begin position="321"/>
        <end position="407"/>
    </location>
</feature>
<dbReference type="Gene3D" id="1.10.287.130">
    <property type="match status" value="1"/>
</dbReference>
<dbReference type="GO" id="GO:0005524">
    <property type="term" value="F:ATP binding"/>
    <property type="evidence" value="ECO:0007669"/>
    <property type="project" value="UniProtKB-KW"/>
</dbReference>
<dbReference type="CDD" id="cd00082">
    <property type="entry name" value="HisKA"/>
    <property type="match status" value="1"/>
</dbReference>
<evidence type="ECO:0000256" key="1">
    <source>
        <dbReference type="ARBA" id="ARBA00000085"/>
    </source>
</evidence>
<evidence type="ECO:0000313" key="19">
    <source>
        <dbReference type="Proteomes" id="UP000005953"/>
    </source>
</evidence>